<organism evidence="12 13">
    <name type="scientific">Toxocara canis</name>
    <name type="common">Canine roundworm</name>
    <dbReference type="NCBI Taxonomy" id="6265"/>
    <lineage>
        <taxon>Eukaryota</taxon>
        <taxon>Metazoa</taxon>
        <taxon>Ecdysozoa</taxon>
        <taxon>Nematoda</taxon>
        <taxon>Chromadorea</taxon>
        <taxon>Rhabditida</taxon>
        <taxon>Spirurina</taxon>
        <taxon>Ascaridomorpha</taxon>
        <taxon>Ascaridoidea</taxon>
        <taxon>Toxocaridae</taxon>
        <taxon>Toxocara</taxon>
    </lineage>
</organism>
<keyword evidence="13" id="KW-1185">Reference proteome</keyword>
<keyword evidence="9" id="KW-0325">Glycoprotein</keyword>
<keyword evidence="5 11" id="KW-0812">Transmembrane</keyword>
<evidence type="ECO:0000313" key="13">
    <source>
        <dbReference type="Proteomes" id="UP000031036"/>
    </source>
</evidence>
<dbReference type="OrthoDB" id="2019572at2759"/>
<comment type="caution">
    <text evidence="12">The sequence shown here is derived from an EMBL/GenBank/DDBJ whole genome shotgun (WGS) entry which is preliminary data.</text>
</comment>
<keyword evidence="8 11" id="KW-0472">Membrane</keyword>
<keyword evidence="6" id="KW-0735">Signal-anchor</keyword>
<gene>
    <name evidence="12" type="primary">GCNT3</name>
    <name evidence="12" type="ORF">Tcan_09622</name>
</gene>
<reference evidence="12 13" key="1">
    <citation type="submission" date="2014-11" db="EMBL/GenBank/DDBJ databases">
        <title>Genetic blueprint of the zoonotic pathogen Toxocara canis.</title>
        <authorList>
            <person name="Zhu X.-Q."/>
            <person name="Korhonen P.K."/>
            <person name="Cai H."/>
            <person name="Young N.D."/>
            <person name="Nejsum P."/>
            <person name="von Samson-Himmelstjerna G."/>
            <person name="Boag P.R."/>
            <person name="Tan P."/>
            <person name="Li Q."/>
            <person name="Min J."/>
            <person name="Yang Y."/>
            <person name="Wang X."/>
            <person name="Fang X."/>
            <person name="Hall R.S."/>
            <person name="Hofmann A."/>
            <person name="Sternberg P.W."/>
            <person name="Jex A.R."/>
            <person name="Gasser R.B."/>
        </authorList>
    </citation>
    <scope>NUCLEOTIDE SEQUENCE [LARGE SCALE GENOMIC DNA]</scope>
    <source>
        <strain evidence="12">PN_DK_2014</strain>
    </source>
</reference>
<dbReference type="Pfam" id="PF02485">
    <property type="entry name" value="Branch"/>
    <property type="match status" value="1"/>
</dbReference>
<keyword evidence="7 11" id="KW-1133">Transmembrane helix</keyword>
<proteinExistence type="inferred from homology"/>
<dbReference type="Proteomes" id="UP000031036">
    <property type="component" value="Unassembled WGS sequence"/>
</dbReference>
<sequence length="478" mass="55577">MPSYRFNEIFMLWSTELRQLKFITLLIVLSTSIFLLISESILSSDDGYETNRFETVDFIAPQISDYYCDVITNTSWHPRATDMIHWAERWSYPLPKESVVLSIPTLKQRCHFIKRHFRFNTVPLSREEKEFPLAYGILVHRWFIQVYYMLGAIYHPQNAYCIAVDNKTSTDFKRTIFVLGECFPNIQVINGPTVRHCGNSVLDAVLSCLTLLTSSNNPWKYYQYLSGVDLPLKTNAEMVKIFKRLNGSINAEVLKMVDPPSIADKVRKWIWPKDDIEPTFGMELIKSSLSATFTRETAQFFVNSAQSSALRLFMRKKQLMCPDEYFWLTLAGNPKSVKMPSNFDAARLLKDVERRREIEKLKGGSPSQQSIPYYISRYQRWIEKFNVIISSKPCAGKYVRFSCVFGVRDVSHLLQRPELVAHKFYITFQPAAFFCLNRKIKERALHGHSEFNDEPYGNLPGPRITRKQSVRQWANALL</sequence>
<dbReference type="OMA" id="PDPPHNA"/>
<evidence type="ECO:0000256" key="9">
    <source>
        <dbReference type="ARBA" id="ARBA00023180"/>
    </source>
</evidence>
<keyword evidence="3 12" id="KW-0328">Glycosyltransferase</keyword>
<dbReference type="GO" id="GO:0016020">
    <property type="term" value="C:membrane"/>
    <property type="evidence" value="ECO:0007669"/>
    <property type="project" value="UniProtKB-SubCell"/>
</dbReference>
<evidence type="ECO:0000256" key="10">
    <source>
        <dbReference type="ARBA" id="ARBA00038150"/>
    </source>
</evidence>
<dbReference type="AlphaFoldDB" id="A0A0B2V948"/>
<evidence type="ECO:0000256" key="7">
    <source>
        <dbReference type="ARBA" id="ARBA00022989"/>
    </source>
</evidence>
<evidence type="ECO:0000256" key="8">
    <source>
        <dbReference type="ARBA" id="ARBA00023136"/>
    </source>
</evidence>
<evidence type="ECO:0000256" key="6">
    <source>
        <dbReference type="ARBA" id="ARBA00022968"/>
    </source>
</evidence>
<evidence type="ECO:0000256" key="1">
    <source>
        <dbReference type="ARBA" id="ARBA00004606"/>
    </source>
</evidence>
<keyword evidence="4 12" id="KW-0808">Transferase</keyword>
<feature type="transmembrane region" description="Helical" evidence="11">
    <location>
        <begin position="20"/>
        <end position="37"/>
    </location>
</feature>
<evidence type="ECO:0000313" key="12">
    <source>
        <dbReference type="EMBL" id="KHN78029.1"/>
    </source>
</evidence>
<evidence type="ECO:0000256" key="3">
    <source>
        <dbReference type="ARBA" id="ARBA00022676"/>
    </source>
</evidence>
<dbReference type="InterPro" id="IPR003406">
    <property type="entry name" value="Glyco_trans_14"/>
</dbReference>
<evidence type="ECO:0000256" key="5">
    <source>
        <dbReference type="ARBA" id="ARBA00022692"/>
    </source>
</evidence>
<dbReference type="EMBL" id="JPKZ01002199">
    <property type="protein sequence ID" value="KHN78029.1"/>
    <property type="molecule type" value="Genomic_DNA"/>
</dbReference>
<dbReference type="PANTHER" id="PTHR19297">
    <property type="entry name" value="GLYCOSYLTRANSFERASE 14 FAMILY MEMBER"/>
    <property type="match status" value="1"/>
</dbReference>
<comment type="similarity">
    <text evidence="10">Belongs to the glycosyltransferase 14 family.</text>
</comment>
<evidence type="ECO:0000256" key="4">
    <source>
        <dbReference type="ARBA" id="ARBA00022679"/>
    </source>
</evidence>
<dbReference type="STRING" id="6265.A0A0B2V948"/>
<comment type="pathway">
    <text evidence="2">Protein modification; protein glycosylation.</text>
</comment>
<comment type="subcellular location">
    <subcellularLocation>
        <location evidence="1">Membrane</location>
        <topology evidence="1">Single-pass type II membrane protein</topology>
    </subcellularLocation>
</comment>
<dbReference type="PANTHER" id="PTHR19297:SF185">
    <property type="entry name" value="BETA-1,3-GALACTOSYL-O-GLYCOSYL-GLYCOPROTEIN BETA-1,6-N-ACETYLGLUCOSAMINYLTRANSFERASE 3"/>
    <property type="match status" value="1"/>
</dbReference>
<evidence type="ECO:0000256" key="11">
    <source>
        <dbReference type="SAM" id="Phobius"/>
    </source>
</evidence>
<name>A0A0B2V948_TOXCA</name>
<dbReference type="GO" id="GO:0008375">
    <property type="term" value="F:acetylglucosaminyltransferase activity"/>
    <property type="evidence" value="ECO:0007669"/>
    <property type="project" value="TreeGrafter"/>
</dbReference>
<accession>A0A0B2V948</accession>
<protein>
    <submittedName>
        <fullName evidence="12">Beta-1,3-galactosyl-O-glycosyl-glycoprotein beta-1,6-N-acetylglucosaminyltransferase 3</fullName>
    </submittedName>
</protein>
<evidence type="ECO:0000256" key="2">
    <source>
        <dbReference type="ARBA" id="ARBA00004922"/>
    </source>
</evidence>